<accession>A0ABT9Q215</accession>
<feature type="domain" description="Polysaccharide pyruvyl transferase" evidence="1">
    <location>
        <begin position="21"/>
        <end position="298"/>
    </location>
</feature>
<evidence type="ECO:0000259" key="1">
    <source>
        <dbReference type="Pfam" id="PF04230"/>
    </source>
</evidence>
<keyword evidence="3" id="KW-1185">Reference proteome</keyword>
<dbReference type="PANTHER" id="PTHR36836:SF1">
    <property type="entry name" value="COLANIC ACID BIOSYNTHESIS PROTEIN WCAK"/>
    <property type="match status" value="1"/>
</dbReference>
<organism evidence="2 3">
    <name type="scientific">Neorhizobium huautlense</name>
    <dbReference type="NCBI Taxonomy" id="67774"/>
    <lineage>
        <taxon>Bacteria</taxon>
        <taxon>Pseudomonadati</taxon>
        <taxon>Pseudomonadota</taxon>
        <taxon>Alphaproteobacteria</taxon>
        <taxon>Hyphomicrobiales</taxon>
        <taxon>Rhizobiaceae</taxon>
        <taxon>Rhizobium/Agrobacterium group</taxon>
        <taxon>Neorhizobium</taxon>
    </lineage>
</organism>
<dbReference type="InterPro" id="IPR007345">
    <property type="entry name" value="Polysacch_pyruvyl_Trfase"/>
</dbReference>
<gene>
    <name evidence="2" type="ORF">J2T09_005561</name>
</gene>
<comment type="caution">
    <text evidence="2">The sequence shown here is derived from an EMBL/GenBank/DDBJ whole genome shotgun (WGS) entry which is preliminary data.</text>
</comment>
<sequence>MKVVITNYTGDRQNWGCQSTSLGLIRYLKRHLGEVEIATIPLKSKFPDIKRVPRGDLRAELVDMMRGGKAAMRTLLATYNEGEIAALSDADLVLFQGEGTMVGNKFYNSENLFSAPIAANRMFGKPVWSINQTVFSLDTEFTKFASEAFNTVFERNFVREPASLRFMRDAGVRDAALLPDLAFYDDLDTNEVSPAAYPAFSGLARIESLDPKLLLRMVGEIVSRHGGLSIVASTDLDLDFADLATKSFGDRIQLVGKDRTRQEAFEAIKAAPFFFSGRYHMNIYAAKAGTPFVQFLSNTHKNLGLSWMLNYPLMPREVVPNYDVAADIEYLNSNAENLSRELKSASGLIYGFLDRTNIFDENRGDHNFGGRLPSTYSTLSSPSYLDALNGVKQRSGFMRAVRSLIGIRH</sequence>
<evidence type="ECO:0000313" key="2">
    <source>
        <dbReference type="EMBL" id="MDP9840773.1"/>
    </source>
</evidence>
<dbReference type="Pfam" id="PF04230">
    <property type="entry name" value="PS_pyruv_trans"/>
    <property type="match status" value="1"/>
</dbReference>
<evidence type="ECO:0000313" key="3">
    <source>
        <dbReference type="Proteomes" id="UP001241472"/>
    </source>
</evidence>
<dbReference type="Proteomes" id="UP001241472">
    <property type="component" value="Unassembled WGS sequence"/>
</dbReference>
<name>A0ABT9Q215_9HYPH</name>
<dbReference type="PANTHER" id="PTHR36836">
    <property type="entry name" value="COLANIC ACID BIOSYNTHESIS PROTEIN WCAK"/>
    <property type="match status" value="1"/>
</dbReference>
<reference evidence="2 3" key="1">
    <citation type="submission" date="2023-07" db="EMBL/GenBank/DDBJ databases">
        <title>Sorghum-associated microbial communities from plants grown in Nebraska, USA.</title>
        <authorList>
            <person name="Schachtman D."/>
        </authorList>
    </citation>
    <scope>NUCLEOTIDE SEQUENCE [LARGE SCALE GENOMIC DNA]</scope>
    <source>
        <strain evidence="2 3">DS1307</strain>
    </source>
</reference>
<dbReference type="RefSeq" id="WP_306840262.1">
    <property type="nucleotide sequence ID" value="NZ_JAUSRF010000039.1"/>
</dbReference>
<dbReference type="EMBL" id="JAUSRF010000039">
    <property type="protein sequence ID" value="MDP9840773.1"/>
    <property type="molecule type" value="Genomic_DNA"/>
</dbReference>
<protein>
    <recommendedName>
        <fullName evidence="1">Polysaccharide pyruvyl transferase domain-containing protein</fullName>
    </recommendedName>
</protein>
<proteinExistence type="predicted"/>